<dbReference type="EMBL" id="CP027059">
    <property type="protein sequence ID" value="UQZ84559.1"/>
    <property type="molecule type" value="Genomic_DNA"/>
</dbReference>
<gene>
    <name evidence="1" type="ORF">SK3146_03814</name>
</gene>
<protein>
    <submittedName>
        <fullName evidence="1">Uncharacterized protein</fullName>
    </submittedName>
</protein>
<reference evidence="1" key="2">
    <citation type="journal article" date="2021" name="J Anim Sci Technol">
        <title>Complete genome sequence of Paenibacillus konkukensis sp. nov. SK3146 as a potential probiotic strain.</title>
        <authorList>
            <person name="Jung H.I."/>
            <person name="Park S."/>
            <person name="Niu K.M."/>
            <person name="Lee S.W."/>
            <person name="Kothari D."/>
            <person name="Yi K.J."/>
            <person name="Kim S.K."/>
        </authorList>
    </citation>
    <scope>NUCLEOTIDE SEQUENCE</scope>
    <source>
        <strain evidence="1">SK3146</strain>
    </source>
</reference>
<accession>A0ABY4RS41</accession>
<sequence>MNYQSFKCNSQKQYLGFCEQKGYIYSVPIDAGKYAVVALLNSKITVLISFTVQ</sequence>
<proteinExistence type="predicted"/>
<name>A0ABY4RS41_9BACL</name>
<dbReference type="Proteomes" id="UP001057134">
    <property type="component" value="Chromosome"/>
</dbReference>
<keyword evidence="2" id="KW-1185">Reference proteome</keyword>
<reference evidence="1" key="1">
    <citation type="submission" date="2018-02" db="EMBL/GenBank/DDBJ databases">
        <authorList>
            <person name="Kim S.-K."/>
            <person name="Jung H.-I."/>
            <person name="Lee S.-W."/>
        </authorList>
    </citation>
    <scope>NUCLEOTIDE SEQUENCE</scope>
    <source>
        <strain evidence="1">SK3146</strain>
    </source>
</reference>
<evidence type="ECO:0000313" key="2">
    <source>
        <dbReference type="Proteomes" id="UP001057134"/>
    </source>
</evidence>
<organism evidence="1 2">
    <name type="scientific">Paenibacillus konkukensis</name>
    <dbReference type="NCBI Taxonomy" id="2020716"/>
    <lineage>
        <taxon>Bacteria</taxon>
        <taxon>Bacillati</taxon>
        <taxon>Bacillota</taxon>
        <taxon>Bacilli</taxon>
        <taxon>Bacillales</taxon>
        <taxon>Paenibacillaceae</taxon>
        <taxon>Paenibacillus</taxon>
    </lineage>
</organism>
<evidence type="ECO:0000313" key="1">
    <source>
        <dbReference type="EMBL" id="UQZ84559.1"/>
    </source>
</evidence>